<dbReference type="Gene3D" id="3.40.50.1820">
    <property type="entry name" value="alpha/beta hydrolase"/>
    <property type="match status" value="1"/>
</dbReference>
<dbReference type="InterPro" id="IPR045851">
    <property type="entry name" value="AMP-bd_C_sf"/>
</dbReference>
<evidence type="ECO:0000256" key="2">
    <source>
        <dbReference type="ARBA" id="ARBA00022450"/>
    </source>
</evidence>
<feature type="region of interest" description="Disordered" evidence="4">
    <location>
        <begin position="1997"/>
        <end position="2026"/>
    </location>
</feature>
<dbReference type="Pfam" id="PF00501">
    <property type="entry name" value="AMP-binding"/>
    <property type="match status" value="1"/>
</dbReference>
<dbReference type="RefSeq" id="WP_386437358.1">
    <property type="nucleotide sequence ID" value="NZ_JBHSBB010000040.1"/>
</dbReference>
<accession>A0ABV8HVU4</accession>
<feature type="compositionally biased region" description="Basic residues" evidence="4">
    <location>
        <begin position="2112"/>
        <end position="2125"/>
    </location>
</feature>
<feature type="region of interest" description="Disordered" evidence="4">
    <location>
        <begin position="772"/>
        <end position="792"/>
    </location>
</feature>
<dbReference type="SUPFAM" id="SSF47336">
    <property type="entry name" value="ACP-like"/>
    <property type="match status" value="3"/>
</dbReference>
<feature type="region of interest" description="Disordered" evidence="4">
    <location>
        <begin position="452"/>
        <end position="472"/>
    </location>
</feature>
<name>A0ABV8HVU4_9ACTN</name>
<dbReference type="InterPro" id="IPR036736">
    <property type="entry name" value="ACP-like_sf"/>
</dbReference>
<feature type="domain" description="Carrier" evidence="5">
    <location>
        <begin position="1049"/>
        <end position="1124"/>
    </location>
</feature>
<evidence type="ECO:0000256" key="1">
    <source>
        <dbReference type="ARBA" id="ARBA00001957"/>
    </source>
</evidence>
<dbReference type="Pfam" id="PF00668">
    <property type="entry name" value="Condensation"/>
    <property type="match status" value="3"/>
</dbReference>
<dbReference type="EMBL" id="JBHSBB010000040">
    <property type="protein sequence ID" value="MFC4036157.1"/>
    <property type="molecule type" value="Genomic_DNA"/>
</dbReference>
<feature type="domain" description="Carrier" evidence="5">
    <location>
        <begin position="2019"/>
        <end position="2094"/>
    </location>
</feature>
<evidence type="ECO:0000256" key="3">
    <source>
        <dbReference type="ARBA" id="ARBA00022553"/>
    </source>
</evidence>
<dbReference type="Gene3D" id="3.30.559.10">
    <property type="entry name" value="Chloramphenicol acetyltransferase-like domain"/>
    <property type="match status" value="3"/>
</dbReference>
<dbReference type="InterPro" id="IPR001242">
    <property type="entry name" value="Condensation_dom"/>
</dbReference>
<dbReference type="InterPro" id="IPR006162">
    <property type="entry name" value="Ppantetheine_attach_site"/>
</dbReference>
<feature type="region of interest" description="Disordered" evidence="4">
    <location>
        <begin position="2097"/>
        <end position="2125"/>
    </location>
</feature>
<feature type="compositionally biased region" description="Pro residues" evidence="4">
    <location>
        <begin position="2101"/>
        <end position="2110"/>
    </location>
</feature>
<dbReference type="Gene3D" id="3.40.50.12780">
    <property type="entry name" value="N-terminal domain of ligase-like"/>
    <property type="match status" value="1"/>
</dbReference>
<organism evidence="6 7">
    <name type="scientific">Streptomyces polygonati</name>
    <dbReference type="NCBI Taxonomy" id="1617087"/>
    <lineage>
        <taxon>Bacteria</taxon>
        <taxon>Bacillati</taxon>
        <taxon>Actinomycetota</taxon>
        <taxon>Actinomycetes</taxon>
        <taxon>Kitasatosporales</taxon>
        <taxon>Streptomycetaceae</taxon>
        <taxon>Streptomyces</taxon>
    </lineage>
</organism>
<dbReference type="Pfam" id="PF00550">
    <property type="entry name" value="PP-binding"/>
    <property type="match status" value="3"/>
</dbReference>
<dbReference type="InterPro" id="IPR029058">
    <property type="entry name" value="AB_hydrolase_fold"/>
</dbReference>
<dbReference type="CDD" id="cd19540">
    <property type="entry name" value="LCL_NRPS-like"/>
    <property type="match status" value="3"/>
</dbReference>
<dbReference type="InterPro" id="IPR009081">
    <property type="entry name" value="PP-bd_ACP"/>
</dbReference>
<dbReference type="PROSITE" id="PS00012">
    <property type="entry name" value="PHOSPHOPANTETHEINE"/>
    <property type="match status" value="1"/>
</dbReference>
<feature type="compositionally biased region" description="Low complexity" evidence="4">
    <location>
        <begin position="458"/>
        <end position="470"/>
    </location>
</feature>
<proteinExistence type="predicted"/>
<sequence>MSFAQRRLWFLNRLDGPSSTYNAPVVLRLDGVPERDALDTAIGDLVARHESLRTVFPAGADSEPYQRVLEAPDIRLAVEHCLPGRLDALVSAFTRQTFDITAQLPLRAKLFVPDDGTSVLVLLLHHVATDGWSVPPLLRDLDTAYRARSGGRAPDWEPLPVQYADYTLWQHEMLGDPADPDTVAAEELAYWREALAGLPEVIELPADRPRPAEPSHRGVTLTAGLGAGEHEALLALARARGASLVMVVRAALAAALSAAGAGDDLAIGTPVAGRPEEDLHDLVGFFVNSLALRADLSGDPTAETLLDRVRDADLTAYAHENLPFDLLVEHLNPERSLGHHPFFQVMLTVQPAGSGVTALGPLTARLADADLAAAKFDLTFTCVQRQLAGGRPGGLELGVQYAVDLFDEETARLLLEVFVRALRAFAGRPAVRLGALELLSAAESAGLEQRRKRRAAQEAEAPAEKTAAAAGQSVLSPREEILCGLFAEVLGRDRMGPDDNFFRSGGHSLLASKLVNRIRAALGVEAGIRDLFLAPTPAGLHLRIEQQDATTAARPPLRALTPDERPDLIPLSYAQRRLWFVDQLEGAGSAYNIPLVLHLDGSLDPAVLADALADVAARHEVLRTRYPAAAGQPHQVVATAVRPSLDVIETSPESLPAAVAAVSAHVFDLAADIPFRAWLLDPGTGRGQTLVLLVHHIAADGWSTGPLLADLARGYAARATGREPDLSPLPVQYADYTLWQQAVLGSAADGDSRTARQLDYWRTALDGLPPVTDLPADRLRPTEPSGRGATLTAPSLDAAAHSGLLALSRAGRTTLFMVLRSALATALSAAGAGDDLAIGTPVAGRPHQDLHDLAGLFVNTLVLRTDMTGEPSIRTLIERVREADLAAYANEDLPFDLLVEALNPDRALGQHPFFQVMLTHQQETADAVVLGGRTARLTSTDLAAAKFDLTFHCAERYTPDGQPDGLEPGVQYAVDLFDEETAGLLLGLFVRALEAFSAADPDAPVSGLVPPTEEEARGLAERRRRLAAARAAAAETAAAPAPAGAAARSGVSPREEILCGLFAEVLDRDAMGPDDNFFRSGGHSLLASKLVNRIRTVLGAEVGIRDLFLFPTPAGLHERIGRQDPAAAARPPLRALPPGERPERVPLSYAQRRLWFVNQLEGPGATYNIAVVRRLRRPLDPATLGEALADVAARHEVLRTVYPVLDGEPYQRVLDGVRPSLVVERIGARRLAAAVDEAAGHVFDLAADVPFRAWLFEPAEHIGGRDGRDGGDGGDGGDGQTLVLLLHHIAGDGWSLDCLLADLAHAYATRAAGDAPRWEPLPVQYADYTLWQRQLLGRDDGGRGLMARQLAHWAAELRDLPPVLDLVTDRPRPAEPSGRGALTPFQLDAATHQALARTAQACGATVFMVVQAALAALLTRHGAGTDVALGTTVAGRGDDALSPLVGFFVNTLVLRTDTSGNPEFADLVRRVRDTDLAAYSNQDVPFDRLVEHLSPHRSSAHHPLVQVMLQVQAAGPAADPGSPLAGVQLPVGADSAKADLTFALTETRDAAGAAGGVAGVLEYATDLFDAATARLLAERLVITLRAVAADPAARIEDVDYGGAAPAPLPYGPGRPVHEVFADLARRTPDRTAVSCGDDALTYAELDARATALARGLLREGVRADDVVGMLLERGPRQVAAALAVLKCGAAPALLDPDGDTAEALTALGCAALLTRRALERRSGAGRLLPVLRLERLERAEPGQFAGPRLPAVHPLDAAAVSLAVDDDGSLHAVRITHRTLSGAVVRRPERRVVDTAVGAEAFVRALWDGLLSGAGCVLGAVRPLSALPASGGGHLVLDRSLRPVPAGVPGDLYVRGSSPGDGFPARPGRTARVYVPDPFGRPGGLMVRTGKRAVLDAAGRLLPVGPTDGPVVGGYRMDTVRVERELTEHPAVAEAAVLIRPGDGTEPRPVAYVVPAGQLPIGEAEVQTWLAERLPDYLVPSAVVRLTALPVRADGRLDDRALPAPGSAPTDTGTGTSERPGDRWEEPLSRLFSEVLDGKKIGTDDNFFRVGGHSLLAVRLVNRVRAELGQDITLRDVFRHPTVSTLAQWLTAATLSESDAPIPPTPPPLRPTLRRRTSGGSRMRA</sequence>
<dbReference type="Gene3D" id="2.30.38.10">
    <property type="entry name" value="Luciferase, Domain 3"/>
    <property type="match status" value="1"/>
</dbReference>
<comment type="caution">
    <text evidence="6">The sequence shown here is derived from an EMBL/GenBank/DDBJ whole genome shotgun (WGS) entry which is preliminary data.</text>
</comment>
<dbReference type="Gene3D" id="3.30.300.30">
    <property type="match status" value="1"/>
</dbReference>
<dbReference type="PANTHER" id="PTHR45527:SF1">
    <property type="entry name" value="FATTY ACID SYNTHASE"/>
    <property type="match status" value="1"/>
</dbReference>
<keyword evidence="2" id="KW-0596">Phosphopantetheine</keyword>
<dbReference type="Proteomes" id="UP001595765">
    <property type="component" value="Unassembled WGS sequence"/>
</dbReference>
<dbReference type="SUPFAM" id="SSF52777">
    <property type="entry name" value="CoA-dependent acyltransferases"/>
    <property type="match status" value="6"/>
</dbReference>
<feature type="domain" description="Carrier" evidence="5">
    <location>
        <begin position="473"/>
        <end position="548"/>
    </location>
</feature>
<reference evidence="7" key="1">
    <citation type="journal article" date="2019" name="Int. J. Syst. Evol. Microbiol.">
        <title>The Global Catalogue of Microorganisms (GCM) 10K type strain sequencing project: providing services to taxonomists for standard genome sequencing and annotation.</title>
        <authorList>
            <consortium name="The Broad Institute Genomics Platform"/>
            <consortium name="The Broad Institute Genome Sequencing Center for Infectious Disease"/>
            <person name="Wu L."/>
            <person name="Ma J."/>
        </authorList>
    </citation>
    <scope>NUCLEOTIDE SEQUENCE [LARGE SCALE GENOMIC DNA]</scope>
    <source>
        <strain evidence="7">CGMCC 4.7237</strain>
    </source>
</reference>
<keyword evidence="3" id="KW-0597">Phosphoprotein</keyword>
<dbReference type="InterPro" id="IPR020806">
    <property type="entry name" value="PKS_PP-bd"/>
</dbReference>
<evidence type="ECO:0000259" key="5">
    <source>
        <dbReference type="PROSITE" id="PS50075"/>
    </source>
</evidence>
<dbReference type="InterPro" id="IPR025110">
    <property type="entry name" value="AMP-bd_C"/>
</dbReference>
<keyword evidence="7" id="KW-1185">Reference proteome</keyword>
<dbReference type="Gene3D" id="3.30.559.30">
    <property type="entry name" value="Nonribosomal peptide synthetase, condensation domain"/>
    <property type="match status" value="3"/>
</dbReference>
<dbReference type="Gene3D" id="1.10.1200.10">
    <property type="entry name" value="ACP-like"/>
    <property type="match status" value="2"/>
</dbReference>
<dbReference type="InterPro" id="IPR000873">
    <property type="entry name" value="AMP-dep_synth/lig_dom"/>
</dbReference>
<comment type="cofactor">
    <cofactor evidence="1">
        <name>pantetheine 4'-phosphate</name>
        <dbReference type="ChEBI" id="CHEBI:47942"/>
    </cofactor>
</comment>
<evidence type="ECO:0000256" key="4">
    <source>
        <dbReference type="SAM" id="MobiDB-lite"/>
    </source>
</evidence>
<dbReference type="PANTHER" id="PTHR45527">
    <property type="entry name" value="NONRIBOSOMAL PEPTIDE SYNTHETASE"/>
    <property type="match status" value="1"/>
</dbReference>
<evidence type="ECO:0000313" key="7">
    <source>
        <dbReference type="Proteomes" id="UP001595765"/>
    </source>
</evidence>
<evidence type="ECO:0000313" key="6">
    <source>
        <dbReference type="EMBL" id="MFC4036157.1"/>
    </source>
</evidence>
<dbReference type="InterPro" id="IPR023213">
    <property type="entry name" value="CAT-like_dom_sf"/>
</dbReference>
<protein>
    <submittedName>
        <fullName evidence="6">Condensation domain-containing protein</fullName>
    </submittedName>
</protein>
<dbReference type="SMART" id="SM00823">
    <property type="entry name" value="PKS_PP"/>
    <property type="match status" value="3"/>
</dbReference>
<gene>
    <name evidence="6" type="ORF">ACFO3J_32610</name>
</gene>
<dbReference type="Pfam" id="PF13193">
    <property type="entry name" value="AMP-binding_C"/>
    <property type="match status" value="1"/>
</dbReference>
<dbReference type="InterPro" id="IPR042099">
    <property type="entry name" value="ANL_N_sf"/>
</dbReference>
<dbReference type="SUPFAM" id="SSF56801">
    <property type="entry name" value="Acetyl-CoA synthetase-like"/>
    <property type="match status" value="1"/>
</dbReference>
<dbReference type="PROSITE" id="PS50075">
    <property type="entry name" value="CARRIER"/>
    <property type="match status" value="3"/>
</dbReference>